<dbReference type="GO" id="GO:0004674">
    <property type="term" value="F:protein serine/threonine kinase activity"/>
    <property type="evidence" value="ECO:0007669"/>
    <property type="project" value="InterPro"/>
</dbReference>
<dbReference type="InterPro" id="IPR045269">
    <property type="entry name" value="Atg1-like"/>
</dbReference>
<dbReference type="EMBL" id="CAJJDM010000014">
    <property type="protein sequence ID" value="CAD8051861.1"/>
    <property type="molecule type" value="Genomic_DNA"/>
</dbReference>
<gene>
    <name evidence="6" type="ORF">PPRIM_AZ9-3.1.T0180369</name>
</gene>
<dbReference type="GO" id="GO:0005776">
    <property type="term" value="C:autophagosome"/>
    <property type="evidence" value="ECO:0007669"/>
    <property type="project" value="TreeGrafter"/>
</dbReference>
<dbReference type="SMART" id="SM00220">
    <property type="entry name" value="S_TKc"/>
    <property type="match status" value="1"/>
</dbReference>
<dbReference type="InterPro" id="IPR008271">
    <property type="entry name" value="Ser/Thr_kinase_AS"/>
</dbReference>
<reference evidence="6" key="1">
    <citation type="submission" date="2021-01" db="EMBL/GenBank/DDBJ databases">
        <authorList>
            <consortium name="Genoscope - CEA"/>
            <person name="William W."/>
        </authorList>
    </citation>
    <scope>NUCLEOTIDE SEQUENCE</scope>
</reference>
<dbReference type="GO" id="GO:0005524">
    <property type="term" value="F:ATP binding"/>
    <property type="evidence" value="ECO:0007669"/>
    <property type="project" value="UniProtKB-KW"/>
</dbReference>
<keyword evidence="4" id="KW-0067">ATP-binding</keyword>
<keyword evidence="2" id="KW-0547">Nucleotide-binding</keyword>
<dbReference type="GO" id="GO:0000407">
    <property type="term" value="C:phagophore assembly site"/>
    <property type="evidence" value="ECO:0007669"/>
    <property type="project" value="TreeGrafter"/>
</dbReference>
<dbReference type="Proteomes" id="UP000688137">
    <property type="component" value="Unassembled WGS sequence"/>
</dbReference>
<evidence type="ECO:0000256" key="2">
    <source>
        <dbReference type="ARBA" id="ARBA00022741"/>
    </source>
</evidence>
<accession>A0A8S1KBA3</accession>
<evidence type="ECO:0000313" key="6">
    <source>
        <dbReference type="EMBL" id="CAD8051861.1"/>
    </source>
</evidence>
<dbReference type="PANTHER" id="PTHR24348">
    <property type="entry name" value="SERINE/THREONINE-PROTEIN KINASE UNC-51-RELATED"/>
    <property type="match status" value="1"/>
</dbReference>
<sequence length="428" mass="50829">MNIENNQAFISDYIIDLTKKIGEGQCGKIFDCISKKNNTLKLCAKIININIKNEKFCLREKDISERIKNNQDNPNLVSVFHVEFIPDQKLFIIIMEKCDSNLHVYWEQKKKFNDNEIRQFILQFLHGYEVLYSQNIIHKDIKPENILIKYQNGNIIFKIGDFGLAKVYKNNQIEYDVSRNGTPAYAAPEVSTIMVDQEVHQQLMEIKNIMHAKSQIDIYSLGIILYQMIFGKFPFQLSISSIKDFFFNIKKNPLKITDKCSIYVQLVEKMLIYNPNERLSFQYLYNNFNQNIQNQQHNFQNITFFKFTEQDKFQNIQNNKSQMGIKILPHSFIIDNSKNKEQQIHQQKQYTRNHSIQTPNHQNQNQTFQFQNANHQFQNFQQNIKVIQPQISSPLTFSYVNPHQQIKDFLNYLMQIYLTKIDVIYKIL</sequence>
<organism evidence="6 7">
    <name type="scientific">Paramecium primaurelia</name>
    <dbReference type="NCBI Taxonomy" id="5886"/>
    <lineage>
        <taxon>Eukaryota</taxon>
        <taxon>Sar</taxon>
        <taxon>Alveolata</taxon>
        <taxon>Ciliophora</taxon>
        <taxon>Intramacronucleata</taxon>
        <taxon>Oligohymenophorea</taxon>
        <taxon>Peniculida</taxon>
        <taxon>Parameciidae</taxon>
        <taxon>Paramecium</taxon>
    </lineage>
</organism>
<keyword evidence="1" id="KW-0808">Transferase</keyword>
<keyword evidence="3" id="KW-0418">Kinase</keyword>
<dbReference type="AlphaFoldDB" id="A0A8S1KBA3"/>
<evidence type="ECO:0000256" key="4">
    <source>
        <dbReference type="ARBA" id="ARBA00022840"/>
    </source>
</evidence>
<dbReference type="PROSITE" id="PS00108">
    <property type="entry name" value="PROTEIN_KINASE_ST"/>
    <property type="match status" value="1"/>
</dbReference>
<evidence type="ECO:0000259" key="5">
    <source>
        <dbReference type="PROSITE" id="PS50011"/>
    </source>
</evidence>
<comment type="caution">
    <text evidence="6">The sequence shown here is derived from an EMBL/GenBank/DDBJ whole genome shotgun (WGS) entry which is preliminary data.</text>
</comment>
<protein>
    <recommendedName>
        <fullName evidence="5">Protein kinase domain-containing protein</fullName>
    </recommendedName>
</protein>
<evidence type="ECO:0000256" key="1">
    <source>
        <dbReference type="ARBA" id="ARBA00022679"/>
    </source>
</evidence>
<keyword evidence="7" id="KW-1185">Reference proteome</keyword>
<dbReference type="GO" id="GO:0005829">
    <property type="term" value="C:cytosol"/>
    <property type="evidence" value="ECO:0007669"/>
    <property type="project" value="TreeGrafter"/>
</dbReference>
<dbReference type="PANTHER" id="PTHR24348:SF22">
    <property type="entry name" value="NON-SPECIFIC SERINE_THREONINE PROTEIN KINASE"/>
    <property type="match status" value="1"/>
</dbReference>
<dbReference type="InterPro" id="IPR000719">
    <property type="entry name" value="Prot_kinase_dom"/>
</dbReference>
<name>A0A8S1KBA3_PARPR</name>
<proteinExistence type="predicted"/>
<dbReference type="OMA" id="NIMHAKS"/>
<dbReference type="PROSITE" id="PS50011">
    <property type="entry name" value="PROTEIN_KINASE_DOM"/>
    <property type="match status" value="1"/>
</dbReference>
<dbReference type="GO" id="GO:0016020">
    <property type="term" value="C:membrane"/>
    <property type="evidence" value="ECO:0007669"/>
    <property type="project" value="TreeGrafter"/>
</dbReference>
<evidence type="ECO:0000313" key="7">
    <source>
        <dbReference type="Proteomes" id="UP000688137"/>
    </source>
</evidence>
<evidence type="ECO:0000256" key="3">
    <source>
        <dbReference type="ARBA" id="ARBA00022777"/>
    </source>
</evidence>
<feature type="domain" description="Protein kinase" evidence="5">
    <location>
        <begin position="15"/>
        <end position="300"/>
    </location>
</feature>
<dbReference type="GO" id="GO:0000045">
    <property type="term" value="P:autophagosome assembly"/>
    <property type="evidence" value="ECO:0007669"/>
    <property type="project" value="TreeGrafter"/>
</dbReference>
<dbReference type="Pfam" id="PF00069">
    <property type="entry name" value="Pkinase"/>
    <property type="match status" value="1"/>
</dbReference>
<dbReference type="GO" id="GO:0010506">
    <property type="term" value="P:regulation of autophagy"/>
    <property type="evidence" value="ECO:0007669"/>
    <property type="project" value="InterPro"/>
</dbReference>